<evidence type="ECO:0000259" key="8">
    <source>
        <dbReference type="PROSITE" id="PS50850"/>
    </source>
</evidence>
<keyword evidence="10" id="KW-1185">Reference proteome</keyword>
<protein>
    <submittedName>
        <fullName evidence="9">MFS transporter</fullName>
    </submittedName>
</protein>
<evidence type="ECO:0000256" key="7">
    <source>
        <dbReference type="SAM" id="Phobius"/>
    </source>
</evidence>
<organism evidence="9 10">
    <name type="scientific">Frondihabitans sucicola</name>
    <dbReference type="NCBI Taxonomy" id="1268041"/>
    <lineage>
        <taxon>Bacteria</taxon>
        <taxon>Bacillati</taxon>
        <taxon>Actinomycetota</taxon>
        <taxon>Actinomycetes</taxon>
        <taxon>Micrococcales</taxon>
        <taxon>Microbacteriaceae</taxon>
        <taxon>Frondihabitans</taxon>
    </lineage>
</organism>
<feature type="domain" description="Major facilitator superfamily (MFS) profile" evidence="8">
    <location>
        <begin position="19"/>
        <end position="423"/>
    </location>
</feature>
<feature type="transmembrane region" description="Helical" evidence="7">
    <location>
        <begin position="302"/>
        <end position="322"/>
    </location>
</feature>
<comment type="subcellular location">
    <subcellularLocation>
        <location evidence="1">Cell membrane</location>
        <topology evidence="1">Multi-pass membrane protein</topology>
    </subcellularLocation>
</comment>
<dbReference type="RefSeq" id="WP_286345497.1">
    <property type="nucleotide sequence ID" value="NZ_AP027732.1"/>
</dbReference>
<sequence>MGDDATPAETDAGDRVGEVLRLPAFAFFWSATTIRAFGSSVSGVAVQVLIVTVLQATPAEISILSALSVVPYVFLGLIVGALMDRRRRQRTLVITSVGTAVVLASVVVLLLSGALGFWSLALVILVLGVLALFSDSASQPLLPRIVPRDSLVMANARLGQSSTVAATAGPALGGALLTLLGAPLLFAVDATLTAMAAVLQSRIRIEESKPAPRAAGRHVGHDIAEGVRYTYRHRTLRPLALSVHTWFLGNSIVATLFGVFVLRELHLPAWAYGVALAFGAVGGFLGALTATRIGALLGTGRAIFVGRALVILPWLVLAVVPLDAHSGLVVLLALVSTVQFVYALAMGIEDANDTGYRQTVAPDALQGRLNSTIRTVNRVVFLFGALLAGLLATLLGYRVTLGIAAVIFAIAALIVVVSPLRDARHTDTPDRQ</sequence>
<evidence type="ECO:0000256" key="2">
    <source>
        <dbReference type="ARBA" id="ARBA00022448"/>
    </source>
</evidence>
<evidence type="ECO:0000256" key="6">
    <source>
        <dbReference type="ARBA" id="ARBA00023136"/>
    </source>
</evidence>
<feature type="transmembrane region" description="Helical" evidence="7">
    <location>
        <begin position="269"/>
        <end position="290"/>
    </location>
</feature>
<dbReference type="SUPFAM" id="SSF103473">
    <property type="entry name" value="MFS general substrate transporter"/>
    <property type="match status" value="1"/>
</dbReference>
<feature type="transmembrane region" description="Helical" evidence="7">
    <location>
        <begin position="36"/>
        <end position="55"/>
    </location>
</feature>
<keyword evidence="5 7" id="KW-1133">Transmembrane helix</keyword>
<dbReference type="PROSITE" id="PS50850">
    <property type="entry name" value="MFS"/>
    <property type="match status" value="1"/>
</dbReference>
<dbReference type="InterPro" id="IPR010290">
    <property type="entry name" value="TM_effector"/>
</dbReference>
<reference evidence="10" key="1">
    <citation type="journal article" date="2019" name="Int. J. Syst. Evol. Microbiol.">
        <title>The Global Catalogue of Microorganisms (GCM) 10K type strain sequencing project: providing services to taxonomists for standard genome sequencing and annotation.</title>
        <authorList>
            <consortium name="The Broad Institute Genomics Platform"/>
            <consortium name="The Broad Institute Genome Sequencing Center for Infectious Disease"/>
            <person name="Wu L."/>
            <person name="Ma J."/>
        </authorList>
    </citation>
    <scope>NUCLEOTIDE SEQUENCE [LARGE SCALE GENOMIC DNA]</scope>
    <source>
        <strain evidence="10">NBRC 108728</strain>
    </source>
</reference>
<feature type="transmembrane region" description="Helical" evidence="7">
    <location>
        <begin position="376"/>
        <end position="395"/>
    </location>
</feature>
<dbReference type="Pfam" id="PF05977">
    <property type="entry name" value="MFS_3"/>
    <property type="match status" value="1"/>
</dbReference>
<evidence type="ECO:0000256" key="5">
    <source>
        <dbReference type="ARBA" id="ARBA00022989"/>
    </source>
</evidence>
<evidence type="ECO:0000256" key="3">
    <source>
        <dbReference type="ARBA" id="ARBA00022475"/>
    </source>
</evidence>
<dbReference type="Proteomes" id="UP001321486">
    <property type="component" value="Chromosome"/>
</dbReference>
<dbReference type="EMBL" id="AP027732">
    <property type="protein sequence ID" value="BDZ48533.1"/>
    <property type="molecule type" value="Genomic_DNA"/>
</dbReference>
<gene>
    <name evidence="9" type="ORF">GCM10025867_07740</name>
</gene>
<feature type="transmembrane region" description="Helical" evidence="7">
    <location>
        <begin position="239"/>
        <end position="263"/>
    </location>
</feature>
<keyword evidence="6 7" id="KW-0472">Membrane</keyword>
<dbReference type="InterPro" id="IPR020846">
    <property type="entry name" value="MFS_dom"/>
</dbReference>
<dbReference type="InterPro" id="IPR036259">
    <property type="entry name" value="MFS_trans_sf"/>
</dbReference>
<evidence type="ECO:0000313" key="10">
    <source>
        <dbReference type="Proteomes" id="UP001321486"/>
    </source>
</evidence>
<feature type="transmembrane region" description="Helical" evidence="7">
    <location>
        <begin position="328"/>
        <end position="348"/>
    </location>
</feature>
<dbReference type="PANTHER" id="PTHR23513">
    <property type="entry name" value="INTEGRAL MEMBRANE EFFLUX PROTEIN-RELATED"/>
    <property type="match status" value="1"/>
</dbReference>
<keyword evidence="4 7" id="KW-0812">Transmembrane</keyword>
<dbReference type="CDD" id="cd06173">
    <property type="entry name" value="MFS_MefA_like"/>
    <property type="match status" value="1"/>
</dbReference>
<dbReference type="PANTHER" id="PTHR23513:SF6">
    <property type="entry name" value="MAJOR FACILITATOR SUPERFAMILY ASSOCIATED DOMAIN-CONTAINING PROTEIN"/>
    <property type="match status" value="1"/>
</dbReference>
<feature type="transmembrane region" description="Helical" evidence="7">
    <location>
        <begin position="401"/>
        <end position="420"/>
    </location>
</feature>
<feature type="transmembrane region" description="Helical" evidence="7">
    <location>
        <begin position="92"/>
        <end position="111"/>
    </location>
</feature>
<keyword evidence="3" id="KW-1003">Cell membrane</keyword>
<feature type="transmembrane region" description="Helical" evidence="7">
    <location>
        <begin position="61"/>
        <end position="80"/>
    </location>
</feature>
<accession>A0ABM8GJG9</accession>
<name>A0ABM8GJG9_9MICO</name>
<evidence type="ECO:0000313" key="9">
    <source>
        <dbReference type="EMBL" id="BDZ48533.1"/>
    </source>
</evidence>
<keyword evidence="2" id="KW-0813">Transport</keyword>
<dbReference type="Gene3D" id="1.20.1250.20">
    <property type="entry name" value="MFS general substrate transporter like domains"/>
    <property type="match status" value="1"/>
</dbReference>
<evidence type="ECO:0000256" key="1">
    <source>
        <dbReference type="ARBA" id="ARBA00004651"/>
    </source>
</evidence>
<proteinExistence type="predicted"/>
<evidence type="ECO:0000256" key="4">
    <source>
        <dbReference type="ARBA" id="ARBA00022692"/>
    </source>
</evidence>
<feature type="transmembrane region" description="Helical" evidence="7">
    <location>
        <begin position="117"/>
        <end position="134"/>
    </location>
</feature>